<protein>
    <submittedName>
        <fullName evidence="1">Uncharacterized protein</fullName>
    </submittedName>
</protein>
<evidence type="ECO:0000313" key="2">
    <source>
        <dbReference type="Proteomes" id="UP000265520"/>
    </source>
</evidence>
<reference evidence="1 2" key="1">
    <citation type="journal article" date="2018" name="Front. Plant Sci.">
        <title>Red Clover (Trifolium pratense) and Zigzag Clover (T. medium) - A Picture of Genomic Similarities and Differences.</title>
        <authorList>
            <person name="Dluhosova J."/>
            <person name="Istvanek J."/>
            <person name="Nedelnik J."/>
            <person name="Repkova J."/>
        </authorList>
    </citation>
    <scope>NUCLEOTIDE SEQUENCE [LARGE SCALE GENOMIC DNA]</scope>
    <source>
        <strain evidence="2">cv. 10/8</strain>
        <tissue evidence="1">Leaf</tissue>
    </source>
</reference>
<comment type="caution">
    <text evidence="1">The sequence shown here is derived from an EMBL/GenBank/DDBJ whole genome shotgun (WGS) entry which is preliminary data.</text>
</comment>
<accession>A0A392QYX1</accession>
<dbReference type="AlphaFoldDB" id="A0A392QYX1"/>
<keyword evidence="2" id="KW-1185">Reference proteome</keyword>
<evidence type="ECO:0000313" key="1">
    <source>
        <dbReference type="EMBL" id="MCI28465.1"/>
    </source>
</evidence>
<feature type="non-terminal residue" evidence="1">
    <location>
        <position position="29"/>
    </location>
</feature>
<sequence>MRAVCGDKVPNGSGERLVFPKDVIRAEKW</sequence>
<name>A0A392QYX1_9FABA</name>
<dbReference type="EMBL" id="LXQA010165925">
    <property type="protein sequence ID" value="MCI28465.1"/>
    <property type="molecule type" value="Genomic_DNA"/>
</dbReference>
<proteinExistence type="predicted"/>
<dbReference type="Proteomes" id="UP000265520">
    <property type="component" value="Unassembled WGS sequence"/>
</dbReference>
<organism evidence="1 2">
    <name type="scientific">Trifolium medium</name>
    <dbReference type="NCBI Taxonomy" id="97028"/>
    <lineage>
        <taxon>Eukaryota</taxon>
        <taxon>Viridiplantae</taxon>
        <taxon>Streptophyta</taxon>
        <taxon>Embryophyta</taxon>
        <taxon>Tracheophyta</taxon>
        <taxon>Spermatophyta</taxon>
        <taxon>Magnoliopsida</taxon>
        <taxon>eudicotyledons</taxon>
        <taxon>Gunneridae</taxon>
        <taxon>Pentapetalae</taxon>
        <taxon>rosids</taxon>
        <taxon>fabids</taxon>
        <taxon>Fabales</taxon>
        <taxon>Fabaceae</taxon>
        <taxon>Papilionoideae</taxon>
        <taxon>50 kb inversion clade</taxon>
        <taxon>NPAAA clade</taxon>
        <taxon>Hologalegina</taxon>
        <taxon>IRL clade</taxon>
        <taxon>Trifolieae</taxon>
        <taxon>Trifolium</taxon>
    </lineage>
</organism>